<proteinExistence type="predicted"/>
<keyword evidence="3" id="KW-1185">Reference proteome</keyword>
<feature type="domain" description="FAS1-like dehydratase" evidence="1">
    <location>
        <begin position="60"/>
        <end position="127"/>
    </location>
</feature>
<name>A0A923HJE8_9BURK</name>
<dbReference type="SUPFAM" id="SSF54637">
    <property type="entry name" value="Thioesterase/thiol ester dehydrase-isomerase"/>
    <property type="match status" value="1"/>
</dbReference>
<dbReference type="InterPro" id="IPR029069">
    <property type="entry name" value="HotDog_dom_sf"/>
</dbReference>
<dbReference type="Gene3D" id="3.10.129.10">
    <property type="entry name" value="Hotdog Thioesterase"/>
    <property type="match status" value="2"/>
</dbReference>
<evidence type="ECO:0000313" key="3">
    <source>
        <dbReference type="Proteomes" id="UP000634011"/>
    </source>
</evidence>
<dbReference type="PANTHER" id="PTHR28152:SF1">
    <property type="entry name" value="HYDROXYACYL-THIOESTER DEHYDRATASE TYPE 2, MITOCHONDRIAL"/>
    <property type="match status" value="1"/>
</dbReference>
<dbReference type="Proteomes" id="UP000634011">
    <property type="component" value="Unassembled WGS sequence"/>
</dbReference>
<evidence type="ECO:0000259" key="1">
    <source>
        <dbReference type="Pfam" id="PF13452"/>
    </source>
</evidence>
<accession>A0A923HJE8</accession>
<dbReference type="InterPro" id="IPR052741">
    <property type="entry name" value="Mitochondrial_HTD2"/>
</dbReference>
<reference evidence="2" key="1">
    <citation type="submission" date="2020-08" db="EMBL/GenBank/DDBJ databases">
        <title>Novel species isolated from subtropical streams in China.</title>
        <authorList>
            <person name="Lu H."/>
        </authorList>
    </citation>
    <scope>NUCLEOTIDE SEQUENCE</scope>
    <source>
        <strain evidence="2">KACC 12607</strain>
    </source>
</reference>
<dbReference type="AlphaFoldDB" id="A0A923HJE8"/>
<dbReference type="GO" id="GO:0019171">
    <property type="term" value="F:(3R)-hydroxyacyl-[acyl-carrier-protein] dehydratase activity"/>
    <property type="evidence" value="ECO:0007669"/>
    <property type="project" value="TreeGrafter"/>
</dbReference>
<dbReference type="Pfam" id="PF13452">
    <property type="entry name" value="FAS1_DH_region"/>
    <property type="match status" value="1"/>
</dbReference>
<dbReference type="PANTHER" id="PTHR28152">
    <property type="entry name" value="HYDROXYACYL-THIOESTER DEHYDRATASE TYPE 2, MITOCHONDRIAL"/>
    <property type="match status" value="1"/>
</dbReference>
<evidence type="ECO:0000313" key="2">
    <source>
        <dbReference type="EMBL" id="MBC3863315.1"/>
    </source>
</evidence>
<dbReference type="EMBL" id="JACOFV010000013">
    <property type="protein sequence ID" value="MBC3863315.1"/>
    <property type="molecule type" value="Genomic_DNA"/>
</dbReference>
<protein>
    <submittedName>
        <fullName evidence="2">MaoC family dehydratase N-terminal domain-containing protein</fullName>
    </submittedName>
</protein>
<comment type="caution">
    <text evidence="2">The sequence shown here is derived from an EMBL/GenBank/DDBJ whole genome shotgun (WGS) entry which is preliminary data.</text>
</comment>
<sequence>MELSKWLGKTEVICDVISQAPYAALSATLDRQGKLAEPGLSLPPLWHWLYFLPKHLQSEIGLDGHAKLGSFLPPVTLPRRMWAGGRFKFNAPVCIGDAVSRTSEIESITEKIGRTGSLIFVTVRHDIRISGSTEIALSEWHDIVYRDALKVNDTPTIPLAAPLSSAWERKWIPSEVLLFRYSALTFNGHRIHYDRSYVTQIEGYPGLIVHGPLIATLLVDLLRWNYPDAELISFEFKAIRPTFDLHHFFVCGEPLKDGKTIHLWAKDHEGYLTMDAIAEIK</sequence>
<gene>
    <name evidence="2" type="ORF">H8K32_14505</name>
</gene>
<dbReference type="InterPro" id="IPR039569">
    <property type="entry name" value="FAS1-like_DH_region"/>
</dbReference>
<organism evidence="2 3">
    <name type="scientific">Undibacterium jejuense</name>
    <dbReference type="NCBI Taxonomy" id="1344949"/>
    <lineage>
        <taxon>Bacteria</taxon>
        <taxon>Pseudomonadati</taxon>
        <taxon>Pseudomonadota</taxon>
        <taxon>Betaproteobacteria</taxon>
        <taxon>Burkholderiales</taxon>
        <taxon>Oxalobacteraceae</taxon>
        <taxon>Undibacterium</taxon>
    </lineage>
</organism>